<proteinExistence type="predicted"/>
<organism evidence="1 2">
    <name type="scientific">Cichorium intybus</name>
    <name type="common">Chicory</name>
    <dbReference type="NCBI Taxonomy" id="13427"/>
    <lineage>
        <taxon>Eukaryota</taxon>
        <taxon>Viridiplantae</taxon>
        <taxon>Streptophyta</taxon>
        <taxon>Embryophyta</taxon>
        <taxon>Tracheophyta</taxon>
        <taxon>Spermatophyta</taxon>
        <taxon>Magnoliopsida</taxon>
        <taxon>eudicotyledons</taxon>
        <taxon>Gunneridae</taxon>
        <taxon>Pentapetalae</taxon>
        <taxon>asterids</taxon>
        <taxon>campanulids</taxon>
        <taxon>Asterales</taxon>
        <taxon>Asteraceae</taxon>
        <taxon>Cichorioideae</taxon>
        <taxon>Cichorieae</taxon>
        <taxon>Cichoriinae</taxon>
        <taxon>Cichorium</taxon>
    </lineage>
</organism>
<name>A0ACB9CUU1_CICIN</name>
<comment type="caution">
    <text evidence="1">The sequence shown here is derived from an EMBL/GenBank/DDBJ whole genome shotgun (WGS) entry which is preliminary data.</text>
</comment>
<dbReference type="EMBL" id="CM042013">
    <property type="protein sequence ID" value="KAI3737953.1"/>
    <property type="molecule type" value="Genomic_DNA"/>
</dbReference>
<reference evidence="1 2" key="2">
    <citation type="journal article" date="2022" name="Mol. Ecol. Resour.">
        <title>The genomes of chicory, endive, great burdock and yacon provide insights into Asteraceae paleo-polyploidization history and plant inulin production.</title>
        <authorList>
            <person name="Fan W."/>
            <person name="Wang S."/>
            <person name="Wang H."/>
            <person name="Wang A."/>
            <person name="Jiang F."/>
            <person name="Liu H."/>
            <person name="Zhao H."/>
            <person name="Xu D."/>
            <person name="Zhang Y."/>
        </authorList>
    </citation>
    <scope>NUCLEOTIDE SEQUENCE [LARGE SCALE GENOMIC DNA]</scope>
    <source>
        <strain evidence="2">cv. Punajuju</strain>
        <tissue evidence="1">Leaves</tissue>
    </source>
</reference>
<dbReference type="Proteomes" id="UP001055811">
    <property type="component" value="Linkage Group LG05"/>
</dbReference>
<sequence>MQRLQICVGIAHALSYIHYDIRRDFSVIHCDIRSSKILLDDNWEAKLSGFELSLNQTAERRNDLCFTDVCGTRGYRDPTFDKSGSVTHKSDMYSFGIVLYEVLCGKNAVDEDNKLIAPFAISHYEGRRLDAMIDPGLRKQMDRQSFQIFSEIAYLCLKEQRSQRPNIGLLVMKLEKALECQSEHEERLRLKASAECTTPRNFKS</sequence>
<protein>
    <submittedName>
        <fullName evidence="1">Uncharacterized protein</fullName>
    </submittedName>
</protein>
<evidence type="ECO:0000313" key="1">
    <source>
        <dbReference type="EMBL" id="KAI3737953.1"/>
    </source>
</evidence>
<accession>A0ACB9CUU1</accession>
<reference evidence="2" key="1">
    <citation type="journal article" date="2022" name="Mol. Ecol. Resour.">
        <title>The genomes of chicory, endive, great burdock and yacon provide insights into Asteraceae palaeo-polyploidization history and plant inulin production.</title>
        <authorList>
            <person name="Fan W."/>
            <person name="Wang S."/>
            <person name="Wang H."/>
            <person name="Wang A."/>
            <person name="Jiang F."/>
            <person name="Liu H."/>
            <person name="Zhao H."/>
            <person name="Xu D."/>
            <person name="Zhang Y."/>
        </authorList>
    </citation>
    <scope>NUCLEOTIDE SEQUENCE [LARGE SCALE GENOMIC DNA]</scope>
    <source>
        <strain evidence="2">cv. Punajuju</strain>
    </source>
</reference>
<evidence type="ECO:0000313" key="2">
    <source>
        <dbReference type="Proteomes" id="UP001055811"/>
    </source>
</evidence>
<gene>
    <name evidence="1" type="ORF">L2E82_27971</name>
</gene>
<keyword evidence="2" id="KW-1185">Reference proteome</keyword>